<dbReference type="Proteomes" id="UP000544134">
    <property type="component" value="Unassembled WGS sequence"/>
</dbReference>
<sequence>MVNSRPSVSLEQALAAQLPPYAELHCLTNFSFLRGASHPHELVEQAMSCGYSALAITDECSLAGVVRAHTAVREIKQERDRQQKEREDKAKAAQAGASPEEAAKSTATNPAGSQQEASRQEAPRQEAPRQEAPRQEAPRQEAPRQEAPRQEAPRQEAPRQEAPRQEAPQQEVPQQEVPQQEAPQQEAPQQEATEQEALKPIPHLIIGSELNLTDDAGEPFCTLVALATNRNGYGNLSELITLARSRSDKGSYRLSPSDFTDALPHLEHLKTLPDCVLILVPQRTATLSHTLRCAHWLASLAPQRSWIALELWQTGSDDLQIDALRMISKASGLPLVAAGGVLMHARSRKPLQDTLTAIGRVTPLSACGHALEANAERHMRTRVRLGKLYPRDTLEETLRIAALCRFSLDELKYEYPEELVPAGESPSSYLRKLVMAGAVERWPDGMDLKRIEQIEKELLLITELKYEKYFLTVHDIVSFARSRNILCQGRGSAANSIICYCLHVTEIDPVHMNMLIERFISRARNEPPDIDVDFEHQRREEVIQYIYSKYGRHRAALTASLITYHARSALKDVGKALGLEASLIERISKSQQWWDGTDAVAKYLAEAGFDANSHITQNLIRLTKELRHFPRHLSQHVGGFVIAKDKLSRLVPIENATMKDRSVIEWDKDDIDALKLLKVDVLALGMLSAIRRALEFVALRRGFPKFRVQDIPREDRAVYEMCGHADTIGVFQIESRAQQSMLPRLKPNKYYDLVIEVAIVRPGPIQGGMVHPYLRRKQGLEAEDYAKDELRPVLERTLGVPIFQEQVMHLAMVAAKYTGEQADQLRRAMAAWRRSGNLAKYQQDLTDRMLARGYEKDFIERICKQIEGFGEYGFPESHAASFALLVYLSAWLKRYEPAAFLAGLLNSQPLGFYSPSQLVQDAKRHGVQVLPPDVTLSDWESTFERRGHEGQRISSSETCLHRQQGVLSAQQLRDLSLRRFTVARTIRRAAKQLTARVFQSSKTYGARGPTVRIGMHLIKGLSQVAAERIMAARSDAQFTDVDDLTRRASLTRRDLEALAAANALVSIAGHRREAWWAVTAQHTVPKLLRDAPIAEVPLALPQAAESREIVDDYASLGLTLNRHPLALLRARLAKQRFRTAAELAACQHGTLARACGIVTVRQRPGTANGTVFVSIEDETGSINVIVWPSLVEKQRKVLLGSSLLAVYGVLQRDDGVSTGGDSAGNVVNTNKAGKAKQKQKGEVIHLVAHRLEDHSEWLGELATASRDFH</sequence>
<comment type="caution">
    <text evidence="16">The sequence shown here is derived from an EMBL/GenBank/DDBJ whole genome shotgun (WGS) entry which is preliminary data.</text>
</comment>
<dbReference type="Gene3D" id="1.10.150.870">
    <property type="match status" value="1"/>
</dbReference>
<evidence type="ECO:0000256" key="4">
    <source>
        <dbReference type="ARBA" id="ARBA00017273"/>
    </source>
</evidence>
<evidence type="ECO:0000256" key="5">
    <source>
        <dbReference type="ARBA" id="ARBA00022490"/>
    </source>
</evidence>
<evidence type="ECO:0000313" key="17">
    <source>
        <dbReference type="Proteomes" id="UP000544134"/>
    </source>
</evidence>
<comment type="function">
    <text evidence="13">DNA polymerase involved in damage-induced mutagenesis and translesion synthesis (TLS). It is not the major replicative DNA polymerase.</text>
</comment>
<feature type="compositionally biased region" description="Polar residues" evidence="14">
    <location>
        <begin position="105"/>
        <end position="117"/>
    </location>
</feature>
<dbReference type="NCBIfam" id="NF004225">
    <property type="entry name" value="PRK05672.1"/>
    <property type="match status" value="1"/>
</dbReference>
<dbReference type="InterPro" id="IPR004805">
    <property type="entry name" value="DnaE2/DnaE/PolC"/>
</dbReference>
<dbReference type="GO" id="GO:0006260">
    <property type="term" value="P:DNA replication"/>
    <property type="evidence" value="ECO:0007669"/>
    <property type="project" value="UniProtKB-KW"/>
</dbReference>
<reference evidence="16 17" key="1">
    <citation type="submission" date="2020-04" db="EMBL/GenBank/DDBJ databases">
        <title>Paraburkholderia sp. RP-4-7 isolated from soil.</title>
        <authorList>
            <person name="Dahal R.H."/>
        </authorList>
    </citation>
    <scope>NUCLEOTIDE SEQUENCE [LARGE SCALE GENOMIC DNA]</scope>
    <source>
        <strain evidence="16 17">RP-4-7</strain>
    </source>
</reference>
<dbReference type="SUPFAM" id="SSF89550">
    <property type="entry name" value="PHP domain-like"/>
    <property type="match status" value="1"/>
</dbReference>
<comment type="similarity">
    <text evidence="2 13">Belongs to the DNA polymerase type-C family. DnaE2 subfamily.</text>
</comment>
<evidence type="ECO:0000313" key="16">
    <source>
        <dbReference type="EMBL" id="NMM03924.1"/>
    </source>
</evidence>
<accession>A0A848IVP4</accession>
<evidence type="ECO:0000256" key="11">
    <source>
        <dbReference type="ARBA" id="ARBA00023204"/>
    </source>
</evidence>
<evidence type="ECO:0000256" key="14">
    <source>
        <dbReference type="SAM" id="MobiDB-lite"/>
    </source>
</evidence>
<dbReference type="InterPro" id="IPR003141">
    <property type="entry name" value="Pol/His_phosphatase_N"/>
</dbReference>
<dbReference type="Gene3D" id="3.20.20.140">
    <property type="entry name" value="Metal-dependent hydrolases"/>
    <property type="match status" value="2"/>
</dbReference>
<proteinExistence type="inferred from homology"/>
<dbReference type="InterPro" id="IPR004013">
    <property type="entry name" value="PHP_dom"/>
</dbReference>
<dbReference type="InterPro" id="IPR004365">
    <property type="entry name" value="NA-bd_OB_tRNA"/>
</dbReference>
<keyword evidence="9 13" id="KW-0227">DNA damage</keyword>
<dbReference type="InterPro" id="IPR029460">
    <property type="entry name" value="DNAPol_HHH"/>
</dbReference>
<dbReference type="PANTHER" id="PTHR32294">
    <property type="entry name" value="DNA POLYMERASE III SUBUNIT ALPHA"/>
    <property type="match status" value="1"/>
</dbReference>
<evidence type="ECO:0000256" key="8">
    <source>
        <dbReference type="ARBA" id="ARBA00022705"/>
    </source>
</evidence>
<protein>
    <recommendedName>
        <fullName evidence="4 13">Error-prone DNA polymerase</fullName>
        <ecNumber evidence="3 13">2.7.7.7</ecNumber>
    </recommendedName>
</protein>
<dbReference type="Pfam" id="PF17657">
    <property type="entry name" value="DNA_pol3_finger"/>
    <property type="match status" value="1"/>
</dbReference>
<evidence type="ECO:0000256" key="9">
    <source>
        <dbReference type="ARBA" id="ARBA00022763"/>
    </source>
</evidence>
<comment type="subcellular location">
    <subcellularLocation>
        <location evidence="1 13">Cytoplasm</location>
    </subcellularLocation>
</comment>
<dbReference type="HAMAP" id="MF_01902">
    <property type="entry name" value="DNApol_error_prone"/>
    <property type="match status" value="1"/>
</dbReference>
<dbReference type="GO" id="GO:0003676">
    <property type="term" value="F:nucleic acid binding"/>
    <property type="evidence" value="ECO:0007669"/>
    <property type="project" value="InterPro"/>
</dbReference>
<keyword evidence="8 13" id="KW-0235">DNA replication</keyword>
<dbReference type="SMART" id="SM00481">
    <property type="entry name" value="POLIIIAc"/>
    <property type="match status" value="1"/>
</dbReference>
<dbReference type="EMBL" id="JABBGJ010000065">
    <property type="protein sequence ID" value="NMM03924.1"/>
    <property type="molecule type" value="Genomic_DNA"/>
</dbReference>
<dbReference type="NCBIfam" id="TIGR00594">
    <property type="entry name" value="polc"/>
    <property type="match status" value="1"/>
</dbReference>
<keyword evidence="7 13" id="KW-0548">Nucleotidyltransferase</keyword>
<feature type="region of interest" description="Disordered" evidence="14">
    <location>
        <begin position="76"/>
        <end position="194"/>
    </location>
</feature>
<evidence type="ECO:0000256" key="2">
    <source>
        <dbReference type="ARBA" id="ARBA00007391"/>
    </source>
</evidence>
<dbReference type="GO" id="GO:0006281">
    <property type="term" value="P:DNA repair"/>
    <property type="evidence" value="ECO:0007669"/>
    <property type="project" value="UniProtKB-UniRule"/>
</dbReference>
<dbReference type="CDD" id="cd07434">
    <property type="entry name" value="PHP_PolIIIA_DnaE2"/>
    <property type="match status" value="1"/>
</dbReference>
<feature type="compositionally biased region" description="Basic and acidic residues" evidence="14">
    <location>
        <begin position="118"/>
        <end position="164"/>
    </location>
</feature>
<evidence type="ECO:0000256" key="7">
    <source>
        <dbReference type="ARBA" id="ARBA00022695"/>
    </source>
</evidence>
<gene>
    <name evidence="13" type="primary">dnaE2</name>
    <name evidence="16" type="ORF">HHL24_39435</name>
</gene>
<dbReference type="Pfam" id="PF07733">
    <property type="entry name" value="DNA_pol3_alpha"/>
    <property type="match status" value="1"/>
</dbReference>
<evidence type="ECO:0000256" key="13">
    <source>
        <dbReference type="HAMAP-Rule" id="MF_01902"/>
    </source>
</evidence>
<feature type="compositionally biased region" description="Basic and acidic residues" evidence="14">
    <location>
        <begin position="76"/>
        <end position="91"/>
    </location>
</feature>
<evidence type="ECO:0000256" key="3">
    <source>
        <dbReference type="ARBA" id="ARBA00012417"/>
    </source>
</evidence>
<dbReference type="GO" id="GO:0003887">
    <property type="term" value="F:DNA-directed DNA polymerase activity"/>
    <property type="evidence" value="ECO:0007669"/>
    <property type="project" value="UniProtKB-UniRule"/>
</dbReference>
<keyword evidence="6 13" id="KW-0808">Transferase</keyword>
<keyword evidence="5 13" id="KW-0963">Cytoplasm</keyword>
<dbReference type="InterPro" id="IPR016195">
    <property type="entry name" value="Pol/histidinol_Pase-like"/>
</dbReference>
<dbReference type="InterPro" id="IPR023073">
    <property type="entry name" value="DnaE2"/>
</dbReference>
<feature type="domain" description="Polymerase/histidinol phosphatase N-terminal" evidence="15">
    <location>
        <begin position="22"/>
        <end position="214"/>
    </location>
</feature>
<dbReference type="InterPro" id="IPR040982">
    <property type="entry name" value="DNA_pol3_finger"/>
</dbReference>
<organism evidence="16 17">
    <name type="scientific">Paraburkholderia polaris</name>
    <dbReference type="NCBI Taxonomy" id="2728848"/>
    <lineage>
        <taxon>Bacteria</taxon>
        <taxon>Pseudomonadati</taxon>
        <taxon>Pseudomonadota</taxon>
        <taxon>Betaproteobacteria</taxon>
        <taxon>Burkholderiales</taxon>
        <taxon>Burkholderiaceae</taxon>
        <taxon>Paraburkholderia</taxon>
    </lineage>
</organism>
<evidence type="ECO:0000256" key="1">
    <source>
        <dbReference type="ARBA" id="ARBA00004496"/>
    </source>
</evidence>
<evidence type="ECO:0000256" key="12">
    <source>
        <dbReference type="ARBA" id="ARBA00049244"/>
    </source>
</evidence>
<dbReference type="Pfam" id="PF02811">
    <property type="entry name" value="PHP"/>
    <property type="match status" value="1"/>
</dbReference>
<dbReference type="Pfam" id="PF14579">
    <property type="entry name" value="HHH_6"/>
    <property type="match status" value="1"/>
</dbReference>
<dbReference type="GO" id="GO:0008408">
    <property type="term" value="F:3'-5' exonuclease activity"/>
    <property type="evidence" value="ECO:0007669"/>
    <property type="project" value="InterPro"/>
</dbReference>
<dbReference type="InterPro" id="IPR011708">
    <property type="entry name" value="DNA_pol3_alpha_NTPase_dom"/>
</dbReference>
<comment type="catalytic activity">
    <reaction evidence="12 13">
        <text>DNA(n) + a 2'-deoxyribonucleoside 5'-triphosphate = DNA(n+1) + diphosphate</text>
        <dbReference type="Rhea" id="RHEA:22508"/>
        <dbReference type="Rhea" id="RHEA-COMP:17339"/>
        <dbReference type="Rhea" id="RHEA-COMP:17340"/>
        <dbReference type="ChEBI" id="CHEBI:33019"/>
        <dbReference type="ChEBI" id="CHEBI:61560"/>
        <dbReference type="ChEBI" id="CHEBI:173112"/>
        <dbReference type="EC" id="2.7.7.7"/>
    </reaction>
</comment>
<evidence type="ECO:0000259" key="15">
    <source>
        <dbReference type="SMART" id="SM00481"/>
    </source>
</evidence>
<keyword evidence="17" id="KW-1185">Reference proteome</keyword>
<evidence type="ECO:0000256" key="10">
    <source>
        <dbReference type="ARBA" id="ARBA00022932"/>
    </source>
</evidence>
<evidence type="ECO:0000256" key="6">
    <source>
        <dbReference type="ARBA" id="ARBA00022679"/>
    </source>
</evidence>
<dbReference type="GO" id="GO:0005737">
    <property type="term" value="C:cytoplasm"/>
    <property type="evidence" value="ECO:0007669"/>
    <property type="project" value="UniProtKB-SubCell"/>
</dbReference>
<dbReference type="RefSeq" id="WP_169490702.1">
    <property type="nucleotide sequence ID" value="NZ_JABBGJ010000065.1"/>
</dbReference>
<dbReference type="CDD" id="cd04485">
    <property type="entry name" value="DnaE_OBF"/>
    <property type="match status" value="1"/>
</dbReference>
<feature type="compositionally biased region" description="Low complexity" evidence="14">
    <location>
        <begin position="165"/>
        <end position="192"/>
    </location>
</feature>
<dbReference type="PANTHER" id="PTHR32294:SF4">
    <property type="entry name" value="ERROR-PRONE DNA POLYMERASE"/>
    <property type="match status" value="1"/>
</dbReference>
<keyword evidence="10 13" id="KW-0239">DNA-directed DNA polymerase</keyword>
<keyword evidence="11 13" id="KW-0234">DNA repair</keyword>
<dbReference type="AlphaFoldDB" id="A0A848IVP4"/>
<dbReference type="EC" id="2.7.7.7" evidence="3 13"/>
<name>A0A848IVP4_9BURK</name>
<dbReference type="Pfam" id="PF01336">
    <property type="entry name" value="tRNA_anti-codon"/>
    <property type="match status" value="1"/>
</dbReference>